<dbReference type="SUPFAM" id="SSF57716">
    <property type="entry name" value="Glucocorticoid receptor-like (DNA-binding domain)"/>
    <property type="match status" value="3"/>
</dbReference>
<dbReference type="GO" id="GO:0046872">
    <property type="term" value="F:metal ion binding"/>
    <property type="evidence" value="ECO:0007669"/>
    <property type="project" value="UniProtKB-KW"/>
</dbReference>
<evidence type="ECO:0000256" key="5">
    <source>
        <dbReference type="ARBA" id="ARBA00022833"/>
    </source>
</evidence>
<keyword evidence="7" id="KW-0539">Nucleus</keyword>
<dbReference type="FunFam" id="2.10.110.10:FF:000001">
    <property type="entry name" value="Cysteine and glycine-rich protein 1"/>
    <property type="match status" value="1"/>
</dbReference>
<dbReference type="EMBL" id="JASPKZ010007475">
    <property type="protein sequence ID" value="KAJ9584054.1"/>
    <property type="molecule type" value="Genomic_DNA"/>
</dbReference>
<dbReference type="GO" id="GO:0007517">
    <property type="term" value="P:muscle organ development"/>
    <property type="evidence" value="ECO:0007669"/>
    <property type="project" value="UniProtKB-KW"/>
</dbReference>
<dbReference type="Pfam" id="PF00412">
    <property type="entry name" value="LIM"/>
    <property type="match status" value="2"/>
</dbReference>
<evidence type="ECO:0000313" key="11">
    <source>
        <dbReference type="Proteomes" id="UP001233999"/>
    </source>
</evidence>
<dbReference type="SMART" id="SM00132">
    <property type="entry name" value="LIM"/>
    <property type="match status" value="2"/>
</dbReference>
<keyword evidence="4" id="KW-0677">Repeat</keyword>
<organism evidence="10 11">
    <name type="scientific">Diploptera punctata</name>
    <name type="common">Pacific beetle cockroach</name>
    <dbReference type="NCBI Taxonomy" id="6984"/>
    <lineage>
        <taxon>Eukaryota</taxon>
        <taxon>Metazoa</taxon>
        <taxon>Ecdysozoa</taxon>
        <taxon>Arthropoda</taxon>
        <taxon>Hexapoda</taxon>
        <taxon>Insecta</taxon>
        <taxon>Pterygota</taxon>
        <taxon>Neoptera</taxon>
        <taxon>Polyneoptera</taxon>
        <taxon>Dictyoptera</taxon>
        <taxon>Blattodea</taxon>
        <taxon>Blaberoidea</taxon>
        <taxon>Blaberidae</taxon>
        <taxon>Diplopterinae</taxon>
        <taxon>Diploptera</taxon>
    </lineage>
</organism>
<evidence type="ECO:0000256" key="4">
    <source>
        <dbReference type="ARBA" id="ARBA00022737"/>
    </source>
</evidence>
<keyword evidence="6 8" id="KW-0440">LIM domain</keyword>
<dbReference type="PANTHER" id="PTHR24215:SF35">
    <property type="entry name" value="MUSCLE LIM PROTEIN MLP84B"/>
    <property type="match status" value="1"/>
</dbReference>
<dbReference type="GO" id="GO:0008307">
    <property type="term" value="F:structural constituent of muscle"/>
    <property type="evidence" value="ECO:0007669"/>
    <property type="project" value="TreeGrafter"/>
</dbReference>
<keyword evidence="11" id="KW-1185">Reference proteome</keyword>
<evidence type="ECO:0000256" key="2">
    <source>
        <dbReference type="ARBA" id="ARBA00022541"/>
    </source>
</evidence>
<evidence type="ECO:0000256" key="7">
    <source>
        <dbReference type="ARBA" id="ARBA00023242"/>
    </source>
</evidence>
<dbReference type="Gene3D" id="2.10.110.10">
    <property type="entry name" value="Cysteine Rich Protein"/>
    <property type="match status" value="2"/>
</dbReference>
<keyword evidence="5 8" id="KW-0862">Zinc</keyword>
<protein>
    <recommendedName>
        <fullName evidence="9">LIM zinc-binding domain-containing protein</fullName>
    </recommendedName>
</protein>
<dbReference type="GO" id="GO:0030018">
    <property type="term" value="C:Z disc"/>
    <property type="evidence" value="ECO:0007669"/>
    <property type="project" value="TreeGrafter"/>
</dbReference>
<reference evidence="10" key="1">
    <citation type="journal article" date="2023" name="IScience">
        <title>Live-bearing cockroach genome reveals convergent evolutionary mechanisms linked to viviparity in insects and beyond.</title>
        <authorList>
            <person name="Fouks B."/>
            <person name="Harrison M.C."/>
            <person name="Mikhailova A.A."/>
            <person name="Marchal E."/>
            <person name="English S."/>
            <person name="Carruthers M."/>
            <person name="Jennings E.C."/>
            <person name="Chiamaka E.L."/>
            <person name="Frigard R.A."/>
            <person name="Pippel M."/>
            <person name="Attardo G.M."/>
            <person name="Benoit J.B."/>
            <person name="Bornberg-Bauer E."/>
            <person name="Tobe S.S."/>
        </authorList>
    </citation>
    <scope>NUCLEOTIDE SEQUENCE</scope>
    <source>
        <strain evidence="10">Stay&amp;Tobe</strain>
    </source>
</reference>
<dbReference type="GO" id="GO:0045214">
    <property type="term" value="P:sarcomere organization"/>
    <property type="evidence" value="ECO:0007669"/>
    <property type="project" value="TreeGrafter"/>
</dbReference>
<evidence type="ECO:0000256" key="1">
    <source>
        <dbReference type="ARBA" id="ARBA00004123"/>
    </source>
</evidence>
<dbReference type="PANTHER" id="PTHR24215">
    <property type="entry name" value="RHO-GTPASE-ACTIVATING PROTEIN LRG1"/>
    <property type="match status" value="1"/>
</dbReference>
<comment type="caution">
    <text evidence="10">The sequence shown here is derived from an EMBL/GenBank/DDBJ whole genome shotgun (WGS) entry which is preliminary data.</text>
</comment>
<accession>A0AAD8EBS0</accession>
<keyword evidence="2" id="KW-0517">Myogenesis</keyword>
<dbReference type="InterPro" id="IPR001781">
    <property type="entry name" value="Znf_LIM"/>
</dbReference>
<gene>
    <name evidence="10" type="ORF">L9F63_021591</name>
</gene>
<feature type="domain" description="LIM zinc-binding" evidence="9">
    <location>
        <begin position="309"/>
        <end position="369"/>
    </location>
</feature>
<dbReference type="PROSITE" id="PS50023">
    <property type="entry name" value="LIM_DOMAIN_2"/>
    <property type="match status" value="2"/>
</dbReference>
<reference evidence="10" key="2">
    <citation type="submission" date="2023-05" db="EMBL/GenBank/DDBJ databases">
        <authorList>
            <person name="Fouks B."/>
        </authorList>
    </citation>
    <scope>NUCLEOTIDE SEQUENCE</scope>
    <source>
        <strain evidence="10">Stay&amp;Tobe</strain>
        <tissue evidence="10">Testes</tissue>
    </source>
</reference>
<evidence type="ECO:0000256" key="3">
    <source>
        <dbReference type="ARBA" id="ARBA00022723"/>
    </source>
</evidence>
<dbReference type="PROSITE" id="PS00478">
    <property type="entry name" value="LIM_DOMAIN_1"/>
    <property type="match status" value="2"/>
</dbReference>
<evidence type="ECO:0000313" key="10">
    <source>
        <dbReference type="EMBL" id="KAJ9584054.1"/>
    </source>
</evidence>
<name>A0AAD8EBS0_DIPPU</name>
<feature type="domain" description="LIM zinc-binding" evidence="9">
    <location>
        <begin position="4"/>
        <end position="64"/>
    </location>
</feature>
<evidence type="ECO:0000256" key="6">
    <source>
        <dbReference type="ARBA" id="ARBA00023038"/>
    </source>
</evidence>
<keyword evidence="3 8" id="KW-0479">Metal-binding</keyword>
<dbReference type="AlphaFoldDB" id="A0AAD8EBS0"/>
<dbReference type="CDD" id="cd09326">
    <property type="entry name" value="LIM_CRP_like"/>
    <property type="match status" value="1"/>
</dbReference>
<sequence>MPGGICPRCGRPVYYAEEKWAFGKTWHAFCFSCNMCRKLLDTPNAVTLEDEIYCEQCLIFLRTGIPPNTNRPVSGEEFDVENQCQINACKVSFADNDECKCAAKTSVSAKSMHSDGTRSSPRSLRATPSPTAITTYYNRQHPSFHPDVGGRTIQANTCDKECQKHFEYLPSERQTNAPKYPYDDKLSKHLDGHKNINDNDFPSYSSHTHIRKETVVKPKEEKDLAEGVRFNYDRSPHEVEFKERDVYDRCKEMGKMEFKGSEKMSVRGKVSECSCRSSSSCSRNGHNCGSEHCRPGKYSDRQMWYGGGIDCRRCGRKVYHAEMLLASGAAFHNICFSCHSCRKPLDTMTVFENQGEIYCKQCYIKLFGPTGYGYGIGSGVLQTPF</sequence>
<dbReference type="GO" id="GO:0005634">
    <property type="term" value="C:nucleus"/>
    <property type="evidence" value="ECO:0007669"/>
    <property type="project" value="UniProtKB-SubCell"/>
</dbReference>
<dbReference type="GO" id="GO:0042805">
    <property type="term" value="F:actinin binding"/>
    <property type="evidence" value="ECO:0007669"/>
    <property type="project" value="TreeGrafter"/>
</dbReference>
<dbReference type="GO" id="GO:0060537">
    <property type="term" value="P:muscle tissue development"/>
    <property type="evidence" value="ECO:0007669"/>
    <property type="project" value="UniProtKB-ARBA"/>
</dbReference>
<comment type="subcellular location">
    <subcellularLocation>
        <location evidence="1">Nucleus</location>
    </subcellularLocation>
</comment>
<evidence type="ECO:0000259" key="9">
    <source>
        <dbReference type="PROSITE" id="PS50023"/>
    </source>
</evidence>
<proteinExistence type="predicted"/>
<dbReference type="Proteomes" id="UP001233999">
    <property type="component" value="Unassembled WGS sequence"/>
</dbReference>
<evidence type="ECO:0000256" key="8">
    <source>
        <dbReference type="PROSITE-ProRule" id="PRU00125"/>
    </source>
</evidence>